<evidence type="ECO:0000259" key="1">
    <source>
        <dbReference type="Pfam" id="PF07596"/>
    </source>
</evidence>
<dbReference type="Gene3D" id="3.30.700.10">
    <property type="entry name" value="Glycoprotein, Type 4 Pilin"/>
    <property type="match status" value="1"/>
</dbReference>
<dbReference type="KEGG" id="tsph:KIH39_16930"/>
<dbReference type="PANTHER" id="PTHR30093:SF2">
    <property type="entry name" value="TYPE II SECRETION SYSTEM PROTEIN H"/>
    <property type="match status" value="1"/>
</dbReference>
<sequence>MRKPLKRQAFTLIELLVVIAIIAILIGLLLPAVQNVRAAAARMRCQNNLKQWGLALHNYESSQGSFPTQGDVPVGKIGDPWSAQTHLLPYIEQDNLEKLVDFSQSSDGQAMAVNRVALLMCPAEINDHPQSSATAPYPLNYLMSVGSWFVYDPVTGNTGDGAIGMNRKTRFADLVDGTSSTLGMSEGKTFTMLVRDGGLPASPGAPIPSSPSDLIPYGGTFKSGAGHVEWIDARSSQSCFTTTFTPNTQVLLSSGGQTYDVDFTSRREGKTANLSTYSAITARSYHTGGVNALMMDGSVHFITNSIALPTWRALGTRAGSEIVSGF</sequence>
<dbReference type="Pfam" id="PF07596">
    <property type="entry name" value="SBP_bac_10"/>
    <property type="match status" value="1"/>
</dbReference>
<keyword evidence="3" id="KW-1185">Reference proteome</keyword>
<evidence type="ECO:0000313" key="2">
    <source>
        <dbReference type="EMBL" id="QVL30531.1"/>
    </source>
</evidence>
<name>A0A8E6B3P3_9BACT</name>
<proteinExistence type="predicted"/>
<dbReference type="Pfam" id="PF07963">
    <property type="entry name" value="N_methyl"/>
    <property type="match status" value="1"/>
</dbReference>
<evidence type="ECO:0000313" key="3">
    <source>
        <dbReference type="Proteomes" id="UP000676194"/>
    </source>
</evidence>
<organism evidence="2 3">
    <name type="scientific">Telmatocola sphagniphila</name>
    <dbReference type="NCBI Taxonomy" id="1123043"/>
    <lineage>
        <taxon>Bacteria</taxon>
        <taxon>Pseudomonadati</taxon>
        <taxon>Planctomycetota</taxon>
        <taxon>Planctomycetia</taxon>
        <taxon>Gemmatales</taxon>
        <taxon>Gemmataceae</taxon>
    </lineage>
</organism>
<dbReference type="Proteomes" id="UP000676194">
    <property type="component" value="Chromosome"/>
</dbReference>
<dbReference type="AlphaFoldDB" id="A0A8E6B3P3"/>
<accession>A0A8E6B3P3</accession>
<dbReference type="InterPro" id="IPR045584">
    <property type="entry name" value="Pilin-like"/>
</dbReference>
<dbReference type="NCBIfam" id="TIGR04294">
    <property type="entry name" value="pre_pil_HX9DG"/>
    <property type="match status" value="1"/>
</dbReference>
<reference evidence="2" key="1">
    <citation type="submission" date="2021-05" db="EMBL/GenBank/DDBJ databases">
        <title>Complete genome sequence of the cellulolytic planctomycete Telmatocola sphagniphila SP2T and characterization of the first cellulase from planctomycetes.</title>
        <authorList>
            <person name="Rakitin A.L."/>
            <person name="Beletsky A.V."/>
            <person name="Naumoff D.G."/>
            <person name="Kulichevskaya I.S."/>
            <person name="Mardanov A.V."/>
            <person name="Ravin N.V."/>
            <person name="Dedysh S.N."/>
        </authorList>
    </citation>
    <scope>NUCLEOTIDE SEQUENCE</scope>
    <source>
        <strain evidence="2">SP2T</strain>
    </source>
</reference>
<dbReference type="SUPFAM" id="SSF54523">
    <property type="entry name" value="Pili subunits"/>
    <property type="match status" value="1"/>
</dbReference>
<dbReference type="EMBL" id="CP074694">
    <property type="protein sequence ID" value="QVL30531.1"/>
    <property type="molecule type" value="Genomic_DNA"/>
</dbReference>
<dbReference type="InterPro" id="IPR012902">
    <property type="entry name" value="N_methyl_site"/>
</dbReference>
<dbReference type="InterPro" id="IPR027558">
    <property type="entry name" value="Pre_pil_HX9DG_C"/>
</dbReference>
<gene>
    <name evidence="2" type="ORF">KIH39_16930</name>
</gene>
<dbReference type="PANTHER" id="PTHR30093">
    <property type="entry name" value="GENERAL SECRETION PATHWAY PROTEIN G"/>
    <property type="match status" value="1"/>
</dbReference>
<protein>
    <submittedName>
        <fullName evidence="2">DUF1559 domain-containing protein</fullName>
    </submittedName>
</protein>
<feature type="domain" description="DUF1559" evidence="1">
    <location>
        <begin position="34"/>
        <end position="307"/>
    </location>
</feature>
<dbReference type="InterPro" id="IPR011453">
    <property type="entry name" value="DUF1559"/>
</dbReference>
<dbReference type="RefSeq" id="WP_213494402.1">
    <property type="nucleotide sequence ID" value="NZ_CP074694.1"/>
</dbReference>
<dbReference type="NCBIfam" id="TIGR02532">
    <property type="entry name" value="IV_pilin_GFxxxE"/>
    <property type="match status" value="1"/>
</dbReference>